<dbReference type="STRING" id="1479485.DA73_0204535"/>
<accession>A0A0C1NIX2</accession>
<dbReference type="EMBL" id="JHEG02000019">
    <property type="protein sequence ID" value="KIE12771.1"/>
    <property type="molecule type" value="Genomic_DNA"/>
</dbReference>
<dbReference type="OrthoDB" id="444941at2"/>
<protein>
    <submittedName>
        <fullName evidence="1">Uncharacterized protein</fullName>
    </submittedName>
</protein>
<dbReference type="AlphaFoldDB" id="A0A0C1NIX2"/>
<name>A0A0C1NIX2_9CYAN</name>
<comment type="caution">
    <text evidence="1">The sequence shown here is derived from an EMBL/GenBank/DDBJ whole genome shotgun (WGS) entry which is preliminary data.</text>
</comment>
<reference evidence="1" key="1">
    <citation type="journal article" date="2015" name="Genome Announc.">
        <title>Draft Genome Sequence of Tolypothrix boutellei Strain VB521301.</title>
        <authorList>
            <person name="Chandrababunaidu M.M."/>
            <person name="Singh D."/>
            <person name="Sen D."/>
            <person name="Bhan S."/>
            <person name="Das S."/>
            <person name="Gupta A."/>
            <person name="Adhikary S.P."/>
            <person name="Tripathy S."/>
        </authorList>
    </citation>
    <scope>NUCLEOTIDE SEQUENCE</scope>
    <source>
        <strain evidence="1">VB521301</strain>
    </source>
</reference>
<gene>
    <name evidence="1" type="ORF">DA73_0204535</name>
</gene>
<organism evidence="1">
    <name type="scientific">Tolypothrix bouteillei VB521301</name>
    <dbReference type="NCBI Taxonomy" id="1479485"/>
    <lineage>
        <taxon>Bacteria</taxon>
        <taxon>Bacillati</taxon>
        <taxon>Cyanobacteriota</taxon>
        <taxon>Cyanophyceae</taxon>
        <taxon>Nostocales</taxon>
        <taxon>Tolypothrichaceae</taxon>
        <taxon>Tolypothrix</taxon>
    </lineage>
</organism>
<sequence>MRKLLVLKLDGDLEKVVRVTLAIEEENNRLGMEVIGYLPANPNLALAIDNWRENYLSAGKSSRVQAVGAARQWRYDCNKSANELRQSLNQWLLSESFRPIRDKCLQYLIPDNEVRVLIRTSSQSLLKLPWHLWDLIDGNSFSEVALSTPNAEFRPTVKTPTLPGKVKILAILGNSTGIDIQQDRQVLENLLNAETTFLVEPKRQEINDYLWEKLWSKARGCACIP</sequence>
<evidence type="ECO:0000313" key="1">
    <source>
        <dbReference type="EMBL" id="KIE12771.1"/>
    </source>
</evidence>
<proteinExistence type="predicted"/>